<accession>A0AA40DPW2</accession>
<keyword evidence="3" id="KW-1185">Reference proteome</keyword>
<dbReference type="Proteomes" id="UP001172102">
    <property type="component" value="Unassembled WGS sequence"/>
</dbReference>
<feature type="transmembrane region" description="Helical" evidence="1">
    <location>
        <begin position="89"/>
        <end position="108"/>
    </location>
</feature>
<feature type="transmembrane region" description="Helical" evidence="1">
    <location>
        <begin position="46"/>
        <end position="69"/>
    </location>
</feature>
<dbReference type="EMBL" id="JAUKUA010000006">
    <property type="protein sequence ID" value="KAK0707688.1"/>
    <property type="molecule type" value="Genomic_DNA"/>
</dbReference>
<name>A0AA40DPW2_9PEZI</name>
<reference evidence="2" key="1">
    <citation type="submission" date="2023-06" db="EMBL/GenBank/DDBJ databases">
        <title>Genome-scale phylogeny and comparative genomics of the fungal order Sordariales.</title>
        <authorList>
            <consortium name="Lawrence Berkeley National Laboratory"/>
            <person name="Hensen N."/>
            <person name="Bonometti L."/>
            <person name="Westerberg I."/>
            <person name="Brannstrom I.O."/>
            <person name="Guillou S."/>
            <person name="Cros-Aarteil S."/>
            <person name="Calhoun S."/>
            <person name="Haridas S."/>
            <person name="Kuo A."/>
            <person name="Mondo S."/>
            <person name="Pangilinan J."/>
            <person name="Riley R."/>
            <person name="Labutti K."/>
            <person name="Andreopoulos B."/>
            <person name="Lipzen A."/>
            <person name="Chen C."/>
            <person name="Yanf M."/>
            <person name="Daum C."/>
            <person name="Ng V."/>
            <person name="Clum A."/>
            <person name="Steindorff A."/>
            <person name="Ohm R."/>
            <person name="Martin F."/>
            <person name="Silar P."/>
            <person name="Natvig D."/>
            <person name="Lalanne C."/>
            <person name="Gautier V."/>
            <person name="Ament-Velasquez S.L."/>
            <person name="Kruys A."/>
            <person name="Hutchinson M.I."/>
            <person name="Powell A.J."/>
            <person name="Barry K."/>
            <person name="Miller A.N."/>
            <person name="Grigoriev I.V."/>
            <person name="Debuchy R."/>
            <person name="Gladieux P."/>
            <person name="Thoren M.H."/>
            <person name="Johannesson H."/>
        </authorList>
    </citation>
    <scope>NUCLEOTIDE SEQUENCE</scope>
    <source>
        <strain evidence="2">SMH4607-1</strain>
    </source>
</reference>
<evidence type="ECO:0000256" key="1">
    <source>
        <dbReference type="SAM" id="Phobius"/>
    </source>
</evidence>
<keyword evidence="1" id="KW-0812">Transmembrane</keyword>
<comment type="caution">
    <text evidence="2">The sequence shown here is derived from an EMBL/GenBank/DDBJ whole genome shotgun (WGS) entry which is preliminary data.</text>
</comment>
<evidence type="ECO:0000313" key="3">
    <source>
        <dbReference type="Proteomes" id="UP001172102"/>
    </source>
</evidence>
<dbReference type="AlphaFoldDB" id="A0AA40DPW2"/>
<organism evidence="2 3">
    <name type="scientific">Lasiosphaeris hirsuta</name>
    <dbReference type="NCBI Taxonomy" id="260670"/>
    <lineage>
        <taxon>Eukaryota</taxon>
        <taxon>Fungi</taxon>
        <taxon>Dikarya</taxon>
        <taxon>Ascomycota</taxon>
        <taxon>Pezizomycotina</taxon>
        <taxon>Sordariomycetes</taxon>
        <taxon>Sordariomycetidae</taxon>
        <taxon>Sordariales</taxon>
        <taxon>Lasiosphaeriaceae</taxon>
        <taxon>Lasiosphaeris</taxon>
    </lineage>
</organism>
<keyword evidence="1" id="KW-1133">Transmembrane helix</keyword>
<protein>
    <submittedName>
        <fullName evidence="2">Uncharacterized protein</fullName>
    </submittedName>
</protein>
<proteinExistence type="predicted"/>
<sequence length="129" mass="14559">MGISGGWVEFGTRNKLDRQTAFLIGGITKQHHPCGAHNHYTMEKAFYTLCILIFTSRFSLWGFGTSTALPYGHRLNEHWDWFATLRAQAFWKGISAFGDIILYVVLIARFNGLMMMDGNDVACLHSGIL</sequence>
<gene>
    <name evidence="2" type="ORF">B0H67DRAFT_320700</name>
</gene>
<keyword evidence="1" id="KW-0472">Membrane</keyword>
<evidence type="ECO:0000313" key="2">
    <source>
        <dbReference type="EMBL" id="KAK0707688.1"/>
    </source>
</evidence>